<dbReference type="InterPro" id="IPR003663">
    <property type="entry name" value="Sugar/inositol_transpt"/>
</dbReference>
<evidence type="ECO:0000256" key="3">
    <source>
        <dbReference type="ARBA" id="ARBA00022448"/>
    </source>
</evidence>
<evidence type="ECO:0000256" key="8">
    <source>
        <dbReference type="ARBA" id="ARBA00023136"/>
    </source>
</evidence>
<comment type="subcellular location">
    <subcellularLocation>
        <location evidence="1">Membrane</location>
        <topology evidence="1">Multi-pass membrane protein</topology>
    </subcellularLocation>
</comment>
<keyword evidence="5 11" id="KW-0812">Transmembrane</keyword>
<comment type="caution">
    <text evidence="13">The sequence shown here is derived from an EMBL/GenBank/DDBJ whole genome shotgun (WGS) entry which is preliminary data.</text>
</comment>
<feature type="transmembrane region" description="Helical" evidence="11">
    <location>
        <begin position="169"/>
        <end position="190"/>
    </location>
</feature>
<keyword evidence="3 10" id="KW-0813">Transport</keyword>
<evidence type="ECO:0000256" key="11">
    <source>
        <dbReference type="SAM" id="Phobius"/>
    </source>
</evidence>
<dbReference type="GO" id="GO:0015145">
    <property type="term" value="F:monosaccharide transmembrane transporter activity"/>
    <property type="evidence" value="ECO:0007669"/>
    <property type="project" value="InterPro"/>
</dbReference>
<feature type="transmembrane region" description="Helical" evidence="11">
    <location>
        <begin position="319"/>
        <end position="341"/>
    </location>
</feature>
<dbReference type="SUPFAM" id="SSF103473">
    <property type="entry name" value="MFS general substrate transporter"/>
    <property type="match status" value="1"/>
</dbReference>
<dbReference type="CDD" id="cd17361">
    <property type="entry name" value="MFS_STP"/>
    <property type="match status" value="1"/>
</dbReference>
<gene>
    <name evidence="13" type="ORF">RJ640_011375</name>
</gene>
<keyword evidence="7 11" id="KW-1133">Transmembrane helix</keyword>
<keyword evidence="6" id="KW-0769">Symport</keyword>
<dbReference type="InterPro" id="IPR036259">
    <property type="entry name" value="MFS_trans_sf"/>
</dbReference>
<dbReference type="GO" id="GO:0016020">
    <property type="term" value="C:membrane"/>
    <property type="evidence" value="ECO:0007669"/>
    <property type="project" value="UniProtKB-SubCell"/>
</dbReference>
<dbReference type="PANTHER" id="PTHR23500:SF357">
    <property type="entry name" value="IP12678P"/>
    <property type="match status" value="1"/>
</dbReference>
<feature type="transmembrane region" description="Helical" evidence="11">
    <location>
        <begin position="202"/>
        <end position="222"/>
    </location>
</feature>
<evidence type="ECO:0000256" key="5">
    <source>
        <dbReference type="ARBA" id="ARBA00022692"/>
    </source>
</evidence>
<feature type="transmembrane region" description="Helical" evidence="11">
    <location>
        <begin position="450"/>
        <end position="471"/>
    </location>
</feature>
<evidence type="ECO:0000256" key="10">
    <source>
        <dbReference type="RuleBase" id="RU003346"/>
    </source>
</evidence>
<evidence type="ECO:0000313" key="13">
    <source>
        <dbReference type="EMBL" id="KAK2980901.1"/>
    </source>
</evidence>
<dbReference type="PROSITE" id="PS50850">
    <property type="entry name" value="MFS"/>
    <property type="match status" value="1"/>
</dbReference>
<dbReference type="InterPro" id="IPR044778">
    <property type="entry name" value="MFS_STP/MST-like_plant"/>
</dbReference>
<feature type="domain" description="Major facilitator superfamily (MFS) profile" evidence="12">
    <location>
        <begin position="26"/>
        <end position="475"/>
    </location>
</feature>
<keyword evidence="8 11" id="KW-0472">Membrane</keyword>
<evidence type="ECO:0000256" key="2">
    <source>
        <dbReference type="ARBA" id="ARBA00010992"/>
    </source>
</evidence>
<dbReference type="PROSITE" id="PS00216">
    <property type="entry name" value="SUGAR_TRANSPORT_1"/>
    <property type="match status" value="1"/>
</dbReference>
<dbReference type="FunFam" id="1.20.1250.20:FF:000002">
    <property type="entry name" value="Sugar transport protein 13"/>
    <property type="match status" value="1"/>
</dbReference>
<protein>
    <recommendedName>
        <fullName evidence="12">Major facilitator superfamily (MFS) profile domain-containing protein</fullName>
    </recommendedName>
</protein>
<dbReference type="InterPro" id="IPR020846">
    <property type="entry name" value="MFS_dom"/>
</dbReference>
<dbReference type="GO" id="GO:0015293">
    <property type="term" value="F:symporter activity"/>
    <property type="evidence" value="ECO:0007669"/>
    <property type="project" value="UniProtKB-KW"/>
</dbReference>
<feature type="transmembrane region" description="Helical" evidence="11">
    <location>
        <begin position="382"/>
        <end position="403"/>
    </location>
</feature>
<evidence type="ECO:0000256" key="9">
    <source>
        <dbReference type="ARBA" id="ARBA00044504"/>
    </source>
</evidence>
<evidence type="ECO:0000256" key="6">
    <source>
        <dbReference type="ARBA" id="ARBA00022847"/>
    </source>
</evidence>
<proteinExistence type="inferred from homology"/>
<dbReference type="Proteomes" id="UP001187471">
    <property type="component" value="Unassembled WGS sequence"/>
</dbReference>
<comment type="similarity">
    <text evidence="2 10">Belongs to the major facilitator superfamily. Sugar transporter (TC 2.A.1.1) family.</text>
</comment>
<comment type="similarity">
    <text evidence="9">Belongs to the major facilitator superfamily. Phosphate:H(+) symporter (TC 2.A.1.9) family.</text>
</comment>
<keyword evidence="14" id="KW-1185">Reference proteome</keyword>
<feature type="transmembrane region" description="Helical" evidence="11">
    <location>
        <begin position="110"/>
        <end position="129"/>
    </location>
</feature>
<feature type="transmembrane region" description="Helical" evidence="11">
    <location>
        <begin position="348"/>
        <end position="370"/>
    </location>
</feature>
<feature type="transmembrane region" description="Helical" evidence="11">
    <location>
        <begin position="283"/>
        <end position="307"/>
    </location>
</feature>
<dbReference type="Pfam" id="PF00083">
    <property type="entry name" value="Sugar_tr"/>
    <property type="match status" value="1"/>
</dbReference>
<feature type="transmembrane region" description="Helical" evidence="11">
    <location>
        <begin position="135"/>
        <end position="157"/>
    </location>
</feature>
<dbReference type="InterPro" id="IPR045262">
    <property type="entry name" value="STP/PLT_plant"/>
</dbReference>
<dbReference type="PRINTS" id="PR00171">
    <property type="entry name" value="SUGRTRNSPORT"/>
</dbReference>
<accession>A0AA88REQ4</accession>
<dbReference type="Gene3D" id="1.20.1250.20">
    <property type="entry name" value="MFS general substrate transporter like domains"/>
    <property type="match status" value="1"/>
</dbReference>
<dbReference type="InterPro" id="IPR005828">
    <property type="entry name" value="MFS_sugar_transport-like"/>
</dbReference>
<keyword evidence="4" id="KW-0762">Sugar transport</keyword>
<feature type="transmembrane region" description="Helical" evidence="11">
    <location>
        <begin position="424"/>
        <end position="444"/>
    </location>
</feature>
<sequence length="521" mass="56961">MVGGGLPAAAGGSEFEAKITPLVIISCITASTGGLMFGYDVGVSGGVTSMPDFLKKFFPVVYRKTLQGDNNNYCKYDNQGLQLFTSSLYLAGLTATFFASYTTRRLGRRLTMLIAGVFFIIGVILNAAAQDLAMLIIGRILLGCGVGFANQAVPLFLSEIAPTRIRGGLNILFQLNITIGILFANLINYGTAKIEGGWGWRLSLGLAGIPAGLLTIGALMVVDTPNSLIERGKLEEGKAVLRKIRGIDNIEPEFLELVEASRIAKQVKHPFRNLLQRRNRPQLIISIALQIFQQFTGINAIMFYAPVLFSTLGFGSDAALYSAVITGAVNVLSTIVSICTVDKLGRRVLLLEAGVQMFLAQVIIAIILGIKVKDHSDDLHKGFAIFVVIMVCTFVSAFAWSWGPLGWLIPSETFPLETRSAGQSVTVCVNLLFTFVIAQAFLSMLCHFKYGIFLFFSSWVFIMSIFVWFLVPETKNIPIEEMTERVWKQHWLWKRFMDDNVGGHIAMSGNGATKNGHVNGA</sequence>
<dbReference type="NCBIfam" id="TIGR00879">
    <property type="entry name" value="SP"/>
    <property type="match status" value="1"/>
</dbReference>
<organism evidence="13 14">
    <name type="scientific">Escallonia rubra</name>
    <dbReference type="NCBI Taxonomy" id="112253"/>
    <lineage>
        <taxon>Eukaryota</taxon>
        <taxon>Viridiplantae</taxon>
        <taxon>Streptophyta</taxon>
        <taxon>Embryophyta</taxon>
        <taxon>Tracheophyta</taxon>
        <taxon>Spermatophyta</taxon>
        <taxon>Magnoliopsida</taxon>
        <taxon>eudicotyledons</taxon>
        <taxon>Gunneridae</taxon>
        <taxon>Pentapetalae</taxon>
        <taxon>asterids</taxon>
        <taxon>campanulids</taxon>
        <taxon>Escalloniales</taxon>
        <taxon>Escalloniaceae</taxon>
        <taxon>Escallonia</taxon>
    </lineage>
</organism>
<reference evidence="13" key="1">
    <citation type="submission" date="2022-12" db="EMBL/GenBank/DDBJ databases">
        <title>Draft genome assemblies for two species of Escallonia (Escalloniales).</title>
        <authorList>
            <person name="Chanderbali A."/>
            <person name="Dervinis C."/>
            <person name="Anghel I."/>
            <person name="Soltis D."/>
            <person name="Soltis P."/>
            <person name="Zapata F."/>
        </authorList>
    </citation>
    <scope>NUCLEOTIDE SEQUENCE</scope>
    <source>
        <strain evidence="13">UCBG92.1500</strain>
        <tissue evidence="13">Leaf</tissue>
    </source>
</reference>
<dbReference type="PANTHER" id="PTHR23500">
    <property type="entry name" value="SOLUTE CARRIER FAMILY 2, FACILITATED GLUCOSE TRANSPORTER"/>
    <property type="match status" value="1"/>
</dbReference>
<evidence type="ECO:0000256" key="4">
    <source>
        <dbReference type="ARBA" id="ARBA00022597"/>
    </source>
</evidence>
<evidence type="ECO:0000256" key="7">
    <source>
        <dbReference type="ARBA" id="ARBA00022989"/>
    </source>
</evidence>
<evidence type="ECO:0000256" key="1">
    <source>
        <dbReference type="ARBA" id="ARBA00004141"/>
    </source>
</evidence>
<evidence type="ECO:0000313" key="14">
    <source>
        <dbReference type="Proteomes" id="UP001187471"/>
    </source>
</evidence>
<dbReference type="EMBL" id="JAVXUO010001580">
    <property type="protein sequence ID" value="KAK2980901.1"/>
    <property type="molecule type" value="Genomic_DNA"/>
</dbReference>
<dbReference type="InterPro" id="IPR005829">
    <property type="entry name" value="Sugar_transporter_CS"/>
</dbReference>
<name>A0AA88REQ4_9ASTE</name>
<evidence type="ECO:0000259" key="12">
    <source>
        <dbReference type="PROSITE" id="PS50850"/>
    </source>
</evidence>
<dbReference type="AlphaFoldDB" id="A0AA88REQ4"/>
<feature type="transmembrane region" description="Helical" evidence="11">
    <location>
        <begin position="80"/>
        <end position="98"/>
    </location>
</feature>